<evidence type="ECO:0000313" key="2">
    <source>
        <dbReference type="Proteomes" id="UP000011058"/>
    </source>
</evidence>
<organism evidence="1 2">
    <name type="scientific">Fibrella aestuarina BUZ 2</name>
    <dbReference type="NCBI Taxonomy" id="1166018"/>
    <lineage>
        <taxon>Bacteria</taxon>
        <taxon>Pseudomonadati</taxon>
        <taxon>Bacteroidota</taxon>
        <taxon>Cytophagia</taxon>
        <taxon>Cytophagales</taxon>
        <taxon>Spirosomataceae</taxon>
        <taxon>Fibrella</taxon>
    </lineage>
</organism>
<dbReference type="HOGENOM" id="CLU_169702_1_0_10"/>
<dbReference type="Proteomes" id="UP000011058">
    <property type="component" value="Chromosome"/>
</dbReference>
<evidence type="ECO:0008006" key="3">
    <source>
        <dbReference type="Google" id="ProtNLM"/>
    </source>
</evidence>
<dbReference type="OrthoDB" id="964174at2"/>
<dbReference type="KEGG" id="fae:FAES_2566"/>
<reference evidence="1 2" key="1">
    <citation type="journal article" date="2012" name="J. Bacteriol.">
        <title>Genome Sequence of Fibrella aestuarina BUZ 2T, a Filamentous Marine Bacterium.</title>
        <authorList>
            <person name="Filippini M."/>
            <person name="Qi W."/>
            <person name="Blom J."/>
            <person name="Goesmann A."/>
            <person name="Smits T.H."/>
            <person name="Bagheri H.C."/>
        </authorList>
    </citation>
    <scope>NUCLEOTIDE SEQUENCE [LARGE SCALE GENOMIC DNA]</scope>
    <source>
        <strain evidence="2">BUZ 2T</strain>
    </source>
</reference>
<dbReference type="STRING" id="1166018.FAES_2566"/>
<evidence type="ECO:0000313" key="1">
    <source>
        <dbReference type="EMBL" id="CCH00575.1"/>
    </source>
</evidence>
<gene>
    <name evidence="1" type="ORF">FAES_2566</name>
</gene>
<sequence length="111" mass="12672">MEVNTLSPPAVPVKKAVLLCFLPPATSREAVQERTFMTTFSQGLQQRLPDLVRVLNVDQMAHPDVVSSFNLTQLPALVLVHHGVERWRQEGVRAWEERTLLPHLLERIKEL</sequence>
<accession>I0K8X2</accession>
<dbReference type="AlphaFoldDB" id="I0K8X2"/>
<proteinExistence type="predicted"/>
<dbReference type="EMBL" id="HE796683">
    <property type="protein sequence ID" value="CCH00575.1"/>
    <property type="molecule type" value="Genomic_DNA"/>
</dbReference>
<protein>
    <recommendedName>
        <fullName evidence="3">Thioredoxin domain-containing protein</fullName>
    </recommendedName>
</protein>
<dbReference type="eggNOG" id="COG0526">
    <property type="taxonomic scope" value="Bacteria"/>
</dbReference>
<keyword evidence="2" id="KW-1185">Reference proteome</keyword>
<dbReference type="RefSeq" id="WP_015331674.1">
    <property type="nucleotide sequence ID" value="NC_020054.1"/>
</dbReference>
<dbReference type="Gene3D" id="3.40.30.10">
    <property type="entry name" value="Glutaredoxin"/>
    <property type="match status" value="1"/>
</dbReference>
<dbReference type="SUPFAM" id="SSF52833">
    <property type="entry name" value="Thioredoxin-like"/>
    <property type="match status" value="1"/>
</dbReference>
<name>I0K8X2_9BACT</name>
<dbReference type="InterPro" id="IPR036249">
    <property type="entry name" value="Thioredoxin-like_sf"/>
</dbReference>